<keyword evidence="5" id="KW-1185">Reference proteome</keyword>
<comment type="caution">
    <text evidence="3">Lacks conserved residue(s) required for the propagation of feature annotation.</text>
</comment>
<keyword evidence="2 3" id="KW-0501">Molybdenum cofactor biosynthesis</keyword>
<name>X7EET8_9RHOB</name>
<gene>
    <name evidence="3" type="primary">fdhD</name>
    <name evidence="4" type="ORF">OCH239_07140</name>
</gene>
<dbReference type="EMBL" id="JALZ01000019">
    <property type="protein sequence ID" value="ETX13736.1"/>
    <property type="molecule type" value="Genomic_DNA"/>
</dbReference>
<comment type="similarity">
    <text evidence="3">Belongs to the FdhD family.</text>
</comment>
<sequence length="274" mass="28478">MPIPHTLRAPADGAGRPLAEEVPVAIVCNAVSQAVLMATPDDLEDFATGFLIGEGLVGSPGEIRDIETVIHGTGIEVRVWLAPQAAAASAERRRNGLAPAGCGLCGIDSLDQAHRDLPRMRDTGLRIAAADIAGAPDALRRFQPLHDSTRAVHAAGFFMPGEGIVLGREDVGRHNALDKMIGGLARSGRSPAAGAAVMTSRVSLDLVQKCAVAGIPMLISVSAPTSTAVRAASDCGLTLVCNVRHGSLDILAHGTRVEDVAPTYRISRNPQMGQ</sequence>
<dbReference type="PIRSF" id="PIRSF015626">
    <property type="entry name" value="FdhD"/>
    <property type="match status" value="1"/>
</dbReference>
<dbReference type="PANTHER" id="PTHR30592:SF1">
    <property type="entry name" value="SULFUR CARRIER PROTEIN FDHD"/>
    <property type="match status" value="1"/>
</dbReference>
<dbReference type="GO" id="GO:0006777">
    <property type="term" value="P:Mo-molybdopterin cofactor biosynthetic process"/>
    <property type="evidence" value="ECO:0007669"/>
    <property type="project" value="UniProtKB-UniRule"/>
</dbReference>
<accession>X7EET8</accession>
<dbReference type="HAMAP" id="MF_00187">
    <property type="entry name" value="FdhD"/>
    <property type="match status" value="1"/>
</dbReference>
<reference evidence="4 5" key="1">
    <citation type="submission" date="2014-01" db="EMBL/GenBank/DDBJ databases">
        <title>Roseivivax halodurans JCM 10272 Genome Sequencing.</title>
        <authorList>
            <person name="Lai Q."/>
            <person name="Li G."/>
            <person name="Shao Z."/>
        </authorList>
    </citation>
    <scope>NUCLEOTIDE SEQUENCE [LARGE SCALE GENOMIC DNA]</scope>
    <source>
        <strain evidence="4 5">JCM 10272</strain>
    </source>
</reference>
<evidence type="ECO:0000256" key="1">
    <source>
        <dbReference type="ARBA" id="ARBA00022490"/>
    </source>
</evidence>
<comment type="caution">
    <text evidence="4">The sequence shown here is derived from an EMBL/GenBank/DDBJ whole genome shotgun (WGS) entry which is preliminary data.</text>
</comment>
<evidence type="ECO:0000256" key="3">
    <source>
        <dbReference type="HAMAP-Rule" id="MF_00187"/>
    </source>
</evidence>
<dbReference type="PANTHER" id="PTHR30592">
    <property type="entry name" value="FORMATE DEHYDROGENASE"/>
    <property type="match status" value="1"/>
</dbReference>
<dbReference type="InterPro" id="IPR016193">
    <property type="entry name" value="Cytidine_deaminase-like"/>
</dbReference>
<dbReference type="SUPFAM" id="SSF53927">
    <property type="entry name" value="Cytidine deaminase-like"/>
    <property type="match status" value="1"/>
</dbReference>
<evidence type="ECO:0000256" key="2">
    <source>
        <dbReference type="ARBA" id="ARBA00023150"/>
    </source>
</evidence>
<keyword evidence="1 3" id="KW-0963">Cytoplasm</keyword>
<dbReference type="InterPro" id="IPR003786">
    <property type="entry name" value="FdhD"/>
</dbReference>
<dbReference type="Gene3D" id="3.10.20.10">
    <property type="match status" value="1"/>
</dbReference>
<dbReference type="AlphaFoldDB" id="X7EET8"/>
<dbReference type="GO" id="GO:0016783">
    <property type="term" value="F:sulfurtransferase activity"/>
    <property type="evidence" value="ECO:0007669"/>
    <property type="project" value="InterPro"/>
</dbReference>
<evidence type="ECO:0000313" key="4">
    <source>
        <dbReference type="EMBL" id="ETX13736.1"/>
    </source>
</evidence>
<dbReference type="GO" id="GO:0005737">
    <property type="term" value="C:cytoplasm"/>
    <property type="evidence" value="ECO:0007669"/>
    <property type="project" value="UniProtKB-SubCell"/>
</dbReference>
<dbReference type="GO" id="GO:0097163">
    <property type="term" value="F:sulfur carrier activity"/>
    <property type="evidence" value="ECO:0007669"/>
    <property type="project" value="UniProtKB-UniRule"/>
</dbReference>
<comment type="function">
    <text evidence="3">Required for formate dehydrogenase (FDH) activity. Acts as a sulfur carrier protein that transfers sulfur from IscS to the molybdenum cofactor prior to its insertion into FDH.</text>
</comment>
<dbReference type="STRING" id="1449350.OCH239_07140"/>
<comment type="subcellular location">
    <subcellularLocation>
        <location evidence="3">Cytoplasm</location>
    </subcellularLocation>
</comment>
<proteinExistence type="inferred from homology"/>
<dbReference type="OrthoDB" id="3197277at2"/>
<dbReference type="PATRIC" id="fig|1449350.3.peg.3114"/>
<dbReference type="Pfam" id="PF02634">
    <property type="entry name" value="FdhD-NarQ"/>
    <property type="match status" value="1"/>
</dbReference>
<dbReference type="RefSeq" id="WP_051489512.1">
    <property type="nucleotide sequence ID" value="NZ_JALZ01000019.1"/>
</dbReference>
<dbReference type="Proteomes" id="UP000022447">
    <property type="component" value="Unassembled WGS sequence"/>
</dbReference>
<dbReference type="Gene3D" id="3.40.140.10">
    <property type="entry name" value="Cytidine Deaminase, domain 2"/>
    <property type="match status" value="1"/>
</dbReference>
<protein>
    <recommendedName>
        <fullName evidence="3">Sulfur carrier protein FdhD</fullName>
    </recommendedName>
</protein>
<feature type="active site" description="Cysteine persulfide intermediate" evidence="3">
    <location>
        <position position="102"/>
    </location>
</feature>
<organism evidence="4 5">
    <name type="scientific">Roseivivax halodurans JCM 10272</name>
    <dbReference type="NCBI Taxonomy" id="1449350"/>
    <lineage>
        <taxon>Bacteria</taxon>
        <taxon>Pseudomonadati</taxon>
        <taxon>Pseudomonadota</taxon>
        <taxon>Alphaproteobacteria</taxon>
        <taxon>Rhodobacterales</taxon>
        <taxon>Roseobacteraceae</taxon>
        <taxon>Roseivivax</taxon>
    </lineage>
</organism>
<evidence type="ECO:0000313" key="5">
    <source>
        <dbReference type="Proteomes" id="UP000022447"/>
    </source>
</evidence>
<dbReference type="NCBIfam" id="TIGR00129">
    <property type="entry name" value="fdhD_narQ"/>
    <property type="match status" value="1"/>
</dbReference>
<dbReference type="eggNOG" id="COG1526">
    <property type="taxonomic scope" value="Bacteria"/>
</dbReference>